<organism evidence="6 7">
    <name type="scientific">Stichopus japonicus</name>
    <name type="common">Sea cucumber</name>
    <dbReference type="NCBI Taxonomy" id="307972"/>
    <lineage>
        <taxon>Eukaryota</taxon>
        <taxon>Metazoa</taxon>
        <taxon>Echinodermata</taxon>
        <taxon>Eleutherozoa</taxon>
        <taxon>Echinozoa</taxon>
        <taxon>Holothuroidea</taxon>
        <taxon>Aspidochirotacea</taxon>
        <taxon>Aspidochirotida</taxon>
        <taxon>Stichopodidae</taxon>
        <taxon>Apostichopus</taxon>
    </lineage>
</organism>
<dbReference type="InterPro" id="IPR052614">
    <property type="entry name" value="CFAP65"/>
</dbReference>
<dbReference type="STRING" id="307972.A0A2G8LGY8"/>
<evidence type="ECO:0000259" key="5">
    <source>
        <dbReference type="Pfam" id="PF25249"/>
    </source>
</evidence>
<dbReference type="Pfam" id="PF24291">
    <property type="entry name" value="Ig_CFAP65"/>
    <property type="match status" value="1"/>
</dbReference>
<dbReference type="Proteomes" id="UP000230750">
    <property type="component" value="Unassembled WGS sequence"/>
</dbReference>
<feature type="domain" description="CFAP65-like ninth Ig-like" evidence="3">
    <location>
        <begin position="913"/>
        <end position="1053"/>
    </location>
</feature>
<dbReference type="GO" id="GO:0005737">
    <property type="term" value="C:cytoplasm"/>
    <property type="evidence" value="ECO:0007669"/>
    <property type="project" value="UniProtKB-SubCell"/>
</dbReference>
<dbReference type="EMBL" id="MRZV01000081">
    <property type="protein sequence ID" value="PIK59519.1"/>
    <property type="molecule type" value="Genomic_DNA"/>
</dbReference>
<accession>A0A2G8LGY8</accession>
<feature type="region of interest" description="Disordered" evidence="1">
    <location>
        <begin position="1431"/>
        <end position="1455"/>
    </location>
</feature>
<evidence type="ECO:0000313" key="6">
    <source>
        <dbReference type="EMBL" id="PIK59519.1"/>
    </source>
</evidence>
<dbReference type="Gene3D" id="2.60.40.10">
    <property type="entry name" value="Immunoglobulins"/>
    <property type="match status" value="8"/>
</dbReference>
<sequence length="1643" mass="184904">MPVAVAQRTHASRFKDRKVKQHPKQTHFGIEVAKGLVWKEWEPGGEYTKHVILKNVNVKTQKFKYSSPNSRFFSTLYPEPIVLSAGTSFKLPVTFRPLEKNIYEDSIEFYTQDGSFNVPIVAVLPRYVLSLPEHLNFGMCASQYHVDRTFELKNVSELKTEFQWLVGLPFTLEPSSGCLEPKSKCTIIATFKPTASLVYETVAECLFGDKLACKKTLNLEGIGKFPHLLVSPDGKIPNASDSLGLESIISFGEVAIGATGSRCIELHNLSPVNAPFTIKHPSAKIRMDTVFQCTEQDGIAPAQSICKIPVNFTPNNVLEESVDYLEVHAISSVSKMTVKLTGKCKGPKVSLGNRVLDFGRINSGDTSTCPLKIINNSDVAAAFQDPLFVDLIGTCHTELAKPAILQPKHLDRYRIHEARGFSVFPPELPLHVSMDVEEVDFGCCVNLQHVEQRTINVTNHTKGKITVVWMGESDHIFSVTPTSSDVPPLKMTSFRVSFKPDAPNQFYGSELEGYAFYKSMRDYRLVQDETFAPPWCLTVSAVGSTFQPGHETFLPGYTMDNTRLVFPAVDVGDSIYKTLLLNKTGDTPYITGYQMIPISIIFQVKPRLGLIQAKHQLFAVRKSPRELNTKLNHSFRWLLNESEKHTLDILVQGSSEQPAVLLDSQGVLYFKPTCVGTSSSRTYKVKNISRVPLRFEWIFAHADKRYLKVEPRSGIIQLNESQPHVWCFTPTKEEKYVFKPYMQIEDVKHIGDLKRRKRVSVRVIGEGSIGDITAEEPSIDLAYIVVGTAVSKDLVLYNNSVCTLHYKLCVEQTLEGSYAEEVAQSEAVALELDTYHGIIPARSRCLVQATIRPRHRLNYTFNVSYELCTPELNQDEEARITGSRKPLCEMKVVGCTLLYRSQMLVAMVALVASELNYVTPTRHSTTRKVATNTRAVMDYNFSSAPVGSEPCMIHLMLENKGTVATDWAFLFPTDMHLELEYWAETGEFDMEELHEMRVMDNKLFSIEPRQGQLAPGQEQAISFSYRHEFAGTDRLPVMFKVSRGREILLNFVGVTIDPERKYVHFPTNKHMFQPVPIGNANNPHQVYEMYNGGALPVEYYLDLTSLEILQKENFDQRILDCLNPKGEIGPGKTANIEWIFSPMESKTYTVSVPIHIIGGDTALISFSGVGYDSRSLGKTLPATDESETLVPVAQKVPIPGQLVYLSQERISFGNMPVFTQSRRVIYIKNNSPNHAVSFEWFVQSEADGLVIDIQPASAPLEPGESCMCKVCFTAIGEPTFYDIDVICEITDEQVVSEFQAELADWEKERERQKYEFTITEDSMREPASRERLCDTIKAAESGHKSSSPDEFKKYNTLPPIKNVLSDKELAIRSVKERQTENGTPLWAKPAPPEPFVLHLGVTGRTLDVSEFQSNFPNEVGGYYIDRSMGDRLRPSSQVKGKEEKGEADSVNGCSEQEQDVIEGTVANIIRALLDDHDFLKALEEIQRNECHISDSFGEVLRACPELEMPDSSHPSEGSLSVDREVAVQSVTFMDDTIMKRDSKGADTLLRDWTSPMEIESVPPPPRGYRCHHEQESFVRVCPSGHTDLDYQQSLMEEKLRNEQQVLKRCPEFGMLLESILENTIFNVMSESLRREVNLQPVRD</sequence>
<name>A0A2G8LGY8_STIJA</name>
<feature type="domain" description="CFAP65 seventh Ig-like" evidence="5">
    <location>
        <begin position="665"/>
        <end position="736"/>
    </location>
</feature>
<dbReference type="InterPro" id="IPR057470">
    <property type="entry name" value="Ig_CFAP65_7th"/>
</dbReference>
<dbReference type="InterPro" id="IPR057467">
    <property type="entry name" value="Ig_CFAP65_8th"/>
</dbReference>
<gene>
    <name evidence="6" type="ORF">BSL78_03591</name>
</gene>
<feature type="compositionally biased region" description="Basic and acidic residues" evidence="1">
    <location>
        <begin position="1431"/>
        <end position="1447"/>
    </location>
</feature>
<dbReference type="Pfam" id="PF25248">
    <property type="entry name" value="Ig_CFAP65_8th"/>
    <property type="match status" value="1"/>
</dbReference>
<evidence type="ECO:0000256" key="1">
    <source>
        <dbReference type="SAM" id="MobiDB-lite"/>
    </source>
</evidence>
<dbReference type="GO" id="GO:0031514">
    <property type="term" value="C:motile cilium"/>
    <property type="evidence" value="ECO:0007669"/>
    <property type="project" value="UniProtKB-SubCell"/>
</dbReference>
<protein>
    <submittedName>
        <fullName evidence="6">Putative coiled-coil domain-containing protein</fullName>
    </submittedName>
</protein>
<dbReference type="OrthoDB" id="415597at2759"/>
<reference evidence="6 7" key="1">
    <citation type="journal article" date="2017" name="PLoS Biol.">
        <title>The sea cucumber genome provides insights into morphological evolution and visceral regeneration.</title>
        <authorList>
            <person name="Zhang X."/>
            <person name="Sun L."/>
            <person name="Yuan J."/>
            <person name="Sun Y."/>
            <person name="Gao Y."/>
            <person name="Zhang L."/>
            <person name="Li S."/>
            <person name="Dai H."/>
            <person name="Hamel J.F."/>
            <person name="Liu C."/>
            <person name="Yu Y."/>
            <person name="Liu S."/>
            <person name="Lin W."/>
            <person name="Guo K."/>
            <person name="Jin S."/>
            <person name="Xu P."/>
            <person name="Storey K.B."/>
            <person name="Huan P."/>
            <person name="Zhang T."/>
            <person name="Zhou Y."/>
            <person name="Zhang J."/>
            <person name="Lin C."/>
            <person name="Li X."/>
            <person name="Xing L."/>
            <person name="Huo D."/>
            <person name="Sun M."/>
            <person name="Wang L."/>
            <person name="Mercier A."/>
            <person name="Li F."/>
            <person name="Yang H."/>
            <person name="Xiang J."/>
        </authorList>
    </citation>
    <scope>NUCLEOTIDE SEQUENCE [LARGE SCALE GENOMIC DNA]</scope>
    <source>
        <strain evidence="6">Shaxun</strain>
        <tissue evidence="6">Muscle</tissue>
    </source>
</reference>
<evidence type="ECO:0000259" key="4">
    <source>
        <dbReference type="Pfam" id="PF25248"/>
    </source>
</evidence>
<dbReference type="PANTHER" id="PTHR46127:SF1">
    <property type="entry name" value="CILIA- AND FLAGELLA-ASSOCIATED PROTEIN 65"/>
    <property type="match status" value="1"/>
</dbReference>
<dbReference type="Pfam" id="PF25249">
    <property type="entry name" value="Ig_CFAP65_7th"/>
    <property type="match status" value="1"/>
</dbReference>
<proteinExistence type="predicted"/>
<dbReference type="InterPro" id="IPR056344">
    <property type="entry name" value="Ig_CFAP65-like_9th"/>
</dbReference>
<dbReference type="PANTHER" id="PTHR46127">
    <property type="entry name" value="CILIA- AND FLAGELLA-ASSOCIATED PROTEIN 65"/>
    <property type="match status" value="1"/>
</dbReference>
<dbReference type="InterPro" id="IPR013783">
    <property type="entry name" value="Ig-like_fold"/>
</dbReference>
<feature type="domain" description="CFAP65 eight Ig-like" evidence="4">
    <location>
        <begin position="769"/>
        <end position="894"/>
    </location>
</feature>
<keyword evidence="7" id="KW-1185">Reference proteome</keyword>
<dbReference type="Pfam" id="PF24771">
    <property type="entry name" value="Ig_CFAP74_1st"/>
    <property type="match status" value="1"/>
</dbReference>
<feature type="domain" description="CFAP65 tenth Ig-like" evidence="2">
    <location>
        <begin position="1057"/>
        <end position="1175"/>
    </location>
</feature>
<evidence type="ECO:0000313" key="7">
    <source>
        <dbReference type="Proteomes" id="UP000230750"/>
    </source>
</evidence>
<comment type="caution">
    <text evidence="6">The sequence shown here is derived from an EMBL/GenBank/DDBJ whole genome shotgun (WGS) entry which is preliminary data.</text>
</comment>
<evidence type="ECO:0000259" key="2">
    <source>
        <dbReference type="Pfam" id="PF24291"/>
    </source>
</evidence>
<dbReference type="Pfam" id="PF24816">
    <property type="entry name" value="Ig_CFAP65__9th"/>
    <property type="match status" value="1"/>
</dbReference>
<evidence type="ECO:0000259" key="3">
    <source>
        <dbReference type="Pfam" id="PF24816"/>
    </source>
</evidence>
<dbReference type="InterPro" id="IPR056305">
    <property type="entry name" value="Ig_CFAP65_10th"/>
</dbReference>